<evidence type="ECO:0000313" key="4">
    <source>
        <dbReference type="EMBL" id="BCJ94291.1"/>
    </source>
</evidence>
<evidence type="ECO:0000313" key="5">
    <source>
        <dbReference type="Proteomes" id="UP000515561"/>
    </source>
</evidence>
<dbReference type="InterPro" id="IPR050463">
    <property type="entry name" value="Gfo/Idh/MocA_oxidrdct_glycsds"/>
</dbReference>
<dbReference type="AlphaFoldDB" id="A0A6S6R5E5"/>
<dbReference type="GO" id="GO:0016491">
    <property type="term" value="F:oxidoreductase activity"/>
    <property type="evidence" value="ECO:0007669"/>
    <property type="project" value="UniProtKB-KW"/>
</dbReference>
<dbReference type="Gene3D" id="3.40.50.720">
    <property type="entry name" value="NAD(P)-binding Rossmann-like Domain"/>
    <property type="match status" value="1"/>
</dbReference>
<name>A0A6S6R5E5_9FIRM</name>
<dbReference type="Pfam" id="PF01408">
    <property type="entry name" value="GFO_IDH_MocA"/>
    <property type="match status" value="1"/>
</dbReference>
<dbReference type="RefSeq" id="WP_184091148.1">
    <property type="nucleotide sequence ID" value="NZ_AP023367.1"/>
</dbReference>
<organism evidence="4 5">
    <name type="scientific">Anaerocolumna cellulosilytica</name>
    <dbReference type="NCBI Taxonomy" id="433286"/>
    <lineage>
        <taxon>Bacteria</taxon>
        <taxon>Bacillati</taxon>
        <taxon>Bacillota</taxon>
        <taxon>Clostridia</taxon>
        <taxon>Lachnospirales</taxon>
        <taxon>Lachnospiraceae</taxon>
        <taxon>Anaerocolumna</taxon>
    </lineage>
</organism>
<sequence>MNKTKIGIIGCGNISGIYFQNLTQTFVNTEVYACADIVTERAKEAADKYGIHKVLTTEELLQDPAVEIVVNLTIPKVHFDVCKAALLAGKHVYVEKPLSLTLEQGRELLQLAKERNRMVGCAPDTFLGGGLQTCRKLIDDGFIGTPIGGTAFLVNHGHEGWHPDPEFYYQAGGGPMFDMGPYYLTALVSLLGEADTVCGMTKVSFPERTITSTKKFGQVIKVEIPTHVAGTIQFKNGALVNMITSFDVWGSNLPRIEIYGTLGTLLVPDPNTFGGPVFLKMAHGTEFKEIPLTHIYQENSRGIGVADMAYCVQNGGVNRASGELANHVLELMHAFHISSDSQTYYKLASTCSQPTPLPLHLVKGYVK</sequence>
<dbReference type="EMBL" id="AP023367">
    <property type="protein sequence ID" value="BCJ94291.1"/>
    <property type="molecule type" value="Genomic_DNA"/>
</dbReference>
<dbReference type="InterPro" id="IPR036291">
    <property type="entry name" value="NAD(P)-bd_dom_sf"/>
</dbReference>
<dbReference type="GO" id="GO:0000166">
    <property type="term" value="F:nucleotide binding"/>
    <property type="evidence" value="ECO:0007669"/>
    <property type="project" value="InterPro"/>
</dbReference>
<dbReference type="Proteomes" id="UP000515561">
    <property type="component" value="Chromosome"/>
</dbReference>
<dbReference type="SUPFAM" id="SSF55347">
    <property type="entry name" value="Glyceraldehyde-3-phosphate dehydrogenase-like, C-terminal domain"/>
    <property type="match status" value="1"/>
</dbReference>
<dbReference type="SUPFAM" id="SSF51735">
    <property type="entry name" value="NAD(P)-binding Rossmann-fold domains"/>
    <property type="match status" value="1"/>
</dbReference>
<keyword evidence="5" id="KW-1185">Reference proteome</keyword>
<dbReference type="Gene3D" id="3.30.360.10">
    <property type="entry name" value="Dihydrodipicolinate Reductase, domain 2"/>
    <property type="match status" value="1"/>
</dbReference>
<dbReference type="InterPro" id="IPR000683">
    <property type="entry name" value="Gfo/Idh/MocA-like_OxRdtase_N"/>
</dbReference>
<evidence type="ECO:0000256" key="1">
    <source>
        <dbReference type="ARBA" id="ARBA00023002"/>
    </source>
</evidence>
<protein>
    <submittedName>
        <fullName evidence="4">Oxidoreductase</fullName>
    </submittedName>
</protein>
<gene>
    <name evidence="4" type="ORF">acsn021_18600</name>
</gene>
<reference evidence="4 5" key="1">
    <citation type="journal article" date="2016" name="Int. J. Syst. Evol. Microbiol.">
        <title>Descriptions of Anaerotaenia torta gen. nov., sp. nov. and Anaerocolumna cellulosilytica gen. nov., sp. nov. isolated from a methanogenic reactor of cattle waste.</title>
        <authorList>
            <person name="Uek A."/>
            <person name="Ohtaki Y."/>
            <person name="Kaku N."/>
            <person name="Ueki K."/>
        </authorList>
    </citation>
    <scope>NUCLEOTIDE SEQUENCE [LARGE SCALE GENOMIC DNA]</scope>
    <source>
        <strain evidence="4 5">SN021</strain>
    </source>
</reference>
<accession>A0A6S6R5E5</accession>
<dbReference type="InterPro" id="IPR055170">
    <property type="entry name" value="GFO_IDH_MocA-like_dom"/>
</dbReference>
<keyword evidence="1" id="KW-0560">Oxidoreductase</keyword>
<feature type="domain" description="GFO/IDH/MocA-like oxidoreductase" evidence="3">
    <location>
        <begin position="132"/>
        <end position="265"/>
    </location>
</feature>
<evidence type="ECO:0000259" key="2">
    <source>
        <dbReference type="Pfam" id="PF01408"/>
    </source>
</evidence>
<proteinExistence type="predicted"/>
<dbReference type="PANTHER" id="PTHR43818">
    <property type="entry name" value="BCDNA.GH03377"/>
    <property type="match status" value="1"/>
</dbReference>
<dbReference type="KEGG" id="acel:acsn021_18600"/>
<feature type="domain" description="Gfo/Idh/MocA-like oxidoreductase N-terminal" evidence="2">
    <location>
        <begin position="5"/>
        <end position="120"/>
    </location>
</feature>
<dbReference type="Pfam" id="PF22725">
    <property type="entry name" value="GFO_IDH_MocA_C3"/>
    <property type="match status" value="1"/>
</dbReference>
<evidence type="ECO:0000259" key="3">
    <source>
        <dbReference type="Pfam" id="PF22725"/>
    </source>
</evidence>
<dbReference type="PANTHER" id="PTHR43818:SF11">
    <property type="entry name" value="BCDNA.GH03377"/>
    <property type="match status" value="1"/>
</dbReference>